<dbReference type="AlphaFoldDB" id="A0AAW4X1E6"/>
<keyword evidence="2" id="KW-0813">Transport</keyword>
<feature type="transmembrane region" description="Helical" evidence="7">
    <location>
        <begin position="98"/>
        <end position="119"/>
    </location>
</feature>
<dbReference type="Pfam" id="PF02028">
    <property type="entry name" value="BCCT"/>
    <property type="match status" value="1"/>
</dbReference>
<evidence type="ECO:0000256" key="2">
    <source>
        <dbReference type="ARBA" id="ARBA00022448"/>
    </source>
</evidence>
<evidence type="ECO:0000313" key="8">
    <source>
        <dbReference type="EMBL" id="MCC3145635.1"/>
    </source>
</evidence>
<dbReference type="EMBL" id="JAJFAT010000014">
    <property type="protein sequence ID" value="MCC3145635.1"/>
    <property type="molecule type" value="Genomic_DNA"/>
</dbReference>
<comment type="caution">
    <text evidence="8">The sequence shown here is derived from an EMBL/GenBank/DDBJ whole genome shotgun (WGS) entry which is preliminary data.</text>
</comment>
<evidence type="ECO:0000256" key="5">
    <source>
        <dbReference type="ARBA" id="ARBA00022989"/>
    </source>
</evidence>
<protein>
    <submittedName>
        <fullName evidence="8">BCCT family transporter</fullName>
    </submittedName>
</protein>
<evidence type="ECO:0000313" key="9">
    <source>
        <dbReference type="Proteomes" id="UP001199296"/>
    </source>
</evidence>
<feature type="transmembrane region" description="Helical" evidence="7">
    <location>
        <begin position="459"/>
        <end position="478"/>
    </location>
</feature>
<keyword evidence="6 7" id="KW-0472">Membrane</keyword>
<keyword evidence="3" id="KW-1003">Cell membrane</keyword>
<feature type="transmembrane region" description="Helical" evidence="7">
    <location>
        <begin position="240"/>
        <end position="260"/>
    </location>
</feature>
<feature type="transmembrane region" description="Helical" evidence="7">
    <location>
        <begin position="204"/>
        <end position="228"/>
    </location>
</feature>
<keyword evidence="4 7" id="KW-0812">Transmembrane</keyword>
<name>A0AAW4X1E6_9FIRM</name>
<dbReference type="GO" id="GO:0005886">
    <property type="term" value="C:plasma membrane"/>
    <property type="evidence" value="ECO:0007669"/>
    <property type="project" value="UniProtKB-SubCell"/>
</dbReference>
<keyword evidence="9" id="KW-1185">Reference proteome</keyword>
<evidence type="ECO:0000256" key="1">
    <source>
        <dbReference type="ARBA" id="ARBA00004651"/>
    </source>
</evidence>
<sequence>MKEKQKIKVDQAKNKKIKPLVFWPPFLILVSAVVFSLVNYDAFSVAMNNANDWLLGNFSGLFSIGALLMLILSIFIIFSPFGRVKIGGSQAKPMLSKFEWFSITICTTIAIGILFWAAAEPMYHMMEPPTSLGIAPNSAQSANFAMSTMFLHWTFTPYAIYSIPSLMFAFAYYNMKEDFSLSSLLTPLFGNRLKGKTSSIIDAVALYALVGGMAASLGTGILTVSGGINNVFAIPSNHLLWAVVALAIIGTFIISASTGLMKGIRILSSLNVKVFLVLIAFTFIVGPTGFFINFSIESFGHYLRNFFQSSLFTGAAAGDDWSKWWTTFYWANWLAWAPVTALFLGRIAYGYTVRMFMFVNFVLPSLFGSLWMSIFSGTAIHQQLNGLNLAGALGGTGPEAVSFAMFSNLPLSGIVIPFYIFIAFISFVTAADSNTSAMAGISSTGISPDSPAPPLHIKLIWGLTIGVVAWGMITFAGIDGIKMLSNLGGFPALFLISLVGISLTLVAFNPKKYDSFKSDYDQAGRPLDKSEIIEKNN</sequence>
<evidence type="ECO:0000256" key="6">
    <source>
        <dbReference type="ARBA" id="ARBA00023136"/>
    </source>
</evidence>
<gene>
    <name evidence="8" type="ORF">LJ207_09895</name>
</gene>
<dbReference type="GO" id="GO:0022857">
    <property type="term" value="F:transmembrane transporter activity"/>
    <property type="evidence" value="ECO:0007669"/>
    <property type="project" value="InterPro"/>
</dbReference>
<feature type="transmembrane region" description="Helical" evidence="7">
    <location>
        <begin position="20"/>
        <end position="38"/>
    </location>
</feature>
<feature type="transmembrane region" description="Helical" evidence="7">
    <location>
        <begin position="361"/>
        <end position="380"/>
    </location>
</feature>
<comment type="subcellular location">
    <subcellularLocation>
        <location evidence="1">Cell membrane</location>
        <topology evidence="1">Multi-pass membrane protein</topology>
    </subcellularLocation>
</comment>
<feature type="transmembrane region" description="Helical" evidence="7">
    <location>
        <begin position="400"/>
        <end position="428"/>
    </location>
</feature>
<dbReference type="InterPro" id="IPR000060">
    <property type="entry name" value="BCCT_transptr"/>
</dbReference>
<feature type="transmembrane region" description="Helical" evidence="7">
    <location>
        <begin position="272"/>
        <end position="296"/>
    </location>
</feature>
<evidence type="ECO:0000256" key="3">
    <source>
        <dbReference type="ARBA" id="ARBA00022475"/>
    </source>
</evidence>
<dbReference type="RefSeq" id="WP_229346336.1">
    <property type="nucleotide sequence ID" value="NZ_JAJFAT010000014.1"/>
</dbReference>
<dbReference type="PANTHER" id="PTHR30047">
    <property type="entry name" value="HIGH-AFFINITY CHOLINE TRANSPORT PROTEIN-RELATED"/>
    <property type="match status" value="1"/>
</dbReference>
<evidence type="ECO:0000256" key="4">
    <source>
        <dbReference type="ARBA" id="ARBA00022692"/>
    </source>
</evidence>
<feature type="transmembrane region" description="Helical" evidence="7">
    <location>
        <begin position="58"/>
        <end position="78"/>
    </location>
</feature>
<evidence type="ECO:0000256" key="7">
    <source>
        <dbReference type="SAM" id="Phobius"/>
    </source>
</evidence>
<feature type="transmembrane region" description="Helical" evidence="7">
    <location>
        <begin position="328"/>
        <end position="349"/>
    </location>
</feature>
<accession>A0AAW4X1E6</accession>
<reference evidence="8 9" key="1">
    <citation type="submission" date="2021-10" db="EMBL/GenBank/DDBJ databases">
        <authorList>
            <person name="Grouzdev D.S."/>
            <person name="Pantiukh K.S."/>
            <person name="Krutkina M.S."/>
        </authorList>
    </citation>
    <scope>NUCLEOTIDE SEQUENCE [LARGE SCALE GENOMIC DNA]</scope>
    <source>
        <strain evidence="8 9">Z-7514</strain>
    </source>
</reference>
<dbReference type="PANTHER" id="PTHR30047:SF11">
    <property type="entry name" value="L-CARNITINE_GAMMA-BUTYROBETAINE ANTIPORTER"/>
    <property type="match status" value="1"/>
</dbReference>
<keyword evidence="5 7" id="KW-1133">Transmembrane helix</keyword>
<feature type="transmembrane region" description="Helical" evidence="7">
    <location>
        <begin position="490"/>
        <end position="508"/>
    </location>
</feature>
<organism evidence="8 9">
    <name type="scientific">Halanaerobium polyolivorans</name>
    <dbReference type="NCBI Taxonomy" id="2886943"/>
    <lineage>
        <taxon>Bacteria</taxon>
        <taxon>Bacillati</taxon>
        <taxon>Bacillota</taxon>
        <taxon>Clostridia</taxon>
        <taxon>Halanaerobiales</taxon>
        <taxon>Halanaerobiaceae</taxon>
        <taxon>Halanaerobium</taxon>
    </lineage>
</organism>
<dbReference type="Proteomes" id="UP001199296">
    <property type="component" value="Unassembled WGS sequence"/>
</dbReference>
<feature type="transmembrane region" description="Helical" evidence="7">
    <location>
        <begin position="150"/>
        <end position="173"/>
    </location>
</feature>
<proteinExistence type="predicted"/>